<evidence type="ECO:0000256" key="2">
    <source>
        <dbReference type="SAM" id="Phobius"/>
    </source>
</evidence>
<gene>
    <name evidence="4" type="ORF">Cme02nite_56200</name>
</gene>
<dbReference type="InterPro" id="IPR052901">
    <property type="entry name" value="Bact_TGase-like"/>
</dbReference>
<dbReference type="InterPro" id="IPR002931">
    <property type="entry name" value="Transglutaminase-like"/>
</dbReference>
<dbReference type="PANTHER" id="PTHR42736">
    <property type="entry name" value="PROTEIN-GLUTAMINE GAMMA-GLUTAMYLTRANSFERASE"/>
    <property type="match status" value="1"/>
</dbReference>
<dbReference type="EMBL" id="BONJ01000030">
    <property type="protein sequence ID" value="GIG17288.1"/>
    <property type="molecule type" value="Genomic_DNA"/>
</dbReference>
<comment type="caution">
    <text evidence="4">The sequence shown here is derived from an EMBL/GenBank/DDBJ whole genome shotgun (WGS) entry which is preliminary data.</text>
</comment>
<dbReference type="Proteomes" id="UP000660339">
    <property type="component" value="Unassembled WGS sequence"/>
</dbReference>
<dbReference type="InterPro" id="IPR021878">
    <property type="entry name" value="TgpA_N"/>
</dbReference>
<evidence type="ECO:0000256" key="1">
    <source>
        <dbReference type="SAM" id="MobiDB-lite"/>
    </source>
</evidence>
<evidence type="ECO:0000313" key="4">
    <source>
        <dbReference type="EMBL" id="GIG17288.1"/>
    </source>
</evidence>
<feature type="transmembrane region" description="Helical" evidence="2">
    <location>
        <begin position="208"/>
        <end position="227"/>
    </location>
</feature>
<dbReference type="Pfam" id="PF01841">
    <property type="entry name" value="Transglut_core"/>
    <property type="match status" value="1"/>
</dbReference>
<feature type="transmembrane region" description="Helical" evidence="2">
    <location>
        <begin position="32"/>
        <end position="53"/>
    </location>
</feature>
<feature type="transmembrane region" description="Helical" evidence="2">
    <location>
        <begin position="60"/>
        <end position="81"/>
    </location>
</feature>
<evidence type="ECO:0000259" key="3">
    <source>
        <dbReference type="SMART" id="SM00460"/>
    </source>
</evidence>
<keyword evidence="2" id="KW-0812">Transmembrane</keyword>
<feature type="transmembrane region" description="Helical" evidence="2">
    <location>
        <begin position="119"/>
        <end position="137"/>
    </location>
</feature>
<dbReference type="RefSeq" id="WP_239086805.1">
    <property type="nucleotide sequence ID" value="NZ_BAAATT010000030.1"/>
</dbReference>
<dbReference type="PANTHER" id="PTHR42736:SF1">
    <property type="entry name" value="PROTEIN-GLUTAMINE GAMMA-GLUTAMYLTRANSFERASE"/>
    <property type="match status" value="1"/>
</dbReference>
<feature type="region of interest" description="Disordered" evidence="1">
    <location>
        <begin position="527"/>
        <end position="576"/>
    </location>
</feature>
<feature type="compositionally biased region" description="Low complexity" evidence="1">
    <location>
        <begin position="556"/>
        <end position="576"/>
    </location>
</feature>
<accession>A0A8J3LAD7</accession>
<feature type="transmembrane region" description="Helical" evidence="2">
    <location>
        <begin position="168"/>
        <end position="187"/>
    </location>
</feature>
<feature type="domain" description="Transglutaminase-like" evidence="3">
    <location>
        <begin position="462"/>
        <end position="528"/>
    </location>
</feature>
<dbReference type="InterPro" id="IPR038765">
    <property type="entry name" value="Papain-like_cys_pep_sf"/>
</dbReference>
<keyword evidence="2" id="KW-1133">Transmembrane helix</keyword>
<dbReference type="Gene3D" id="3.10.620.30">
    <property type="match status" value="1"/>
</dbReference>
<protein>
    <recommendedName>
        <fullName evidence="3">Transglutaminase-like domain-containing protein</fullName>
    </recommendedName>
</protein>
<feature type="transmembrane region" description="Helical" evidence="2">
    <location>
        <begin position="7"/>
        <end position="26"/>
    </location>
</feature>
<dbReference type="SUPFAM" id="SSF54001">
    <property type="entry name" value="Cysteine proteinases"/>
    <property type="match status" value="1"/>
</dbReference>
<evidence type="ECO:0000313" key="5">
    <source>
        <dbReference type="Proteomes" id="UP000660339"/>
    </source>
</evidence>
<keyword evidence="2" id="KW-0472">Membrane</keyword>
<feature type="transmembrane region" description="Helical" evidence="2">
    <location>
        <begin position="144"/>
        <end position="162"/>
    </location>
</feature>
<dbReference type="Pfam" id="PF11992">
    <property type="entry name" value="TgpA_N"/>
    <property type="match status" value="1"/>
</dbReference>
<name>A0A8J3LAD7_9ACTN</name>
<dbReference type="AlphaFoldDB" id="A0A8J3LAD7"/>
<organism evidence="4 5">
    <name type="scientific">Catellatospora methionotrophica</name>
    <dbReference type="NCBI Taxonomy" id="121620"/>
    <lineage>
        <taxon>Bacteria</taxon>
        <taxon>Bacillati</taxon>
        <taxon>Actinomycetota</taxon>
        <taxon>Actinomycetes</taxon>
        <taxon>Micromonosporales</taxon>
        <taxon>Micromonosporaceae</taxon>
        <taxon>Catellatospora</taxon>
    </lineage>
</organism>
<proteinExistence type="predicted"/>
<sequence>MVARGLRILLPPALITAMLVLCGLVADRIYNGTLFTVLVAGAAAGSVTVSLALTRLRAWVVAPLSMLGLAGYLAFALNLSAGRAGIAGDLPTIATDALRDGIPRLLAVLVPVEPQPDTVAVPVIATWLAGLMAMELTVRTRRTLIGLTPPVLLFAGALWLVGPGAPRTPWPALGFAALAVAALAFTGRVRTPDTGIDPVTRRALRLRAALAGGMGFALILALVAGAAPPVAQQVTAAPFDPRSLIDPPDLDALDENPLIRLSGWALQPQEKLLDADVAADTRIRLAVLSDYDGVTWKVGATYRPAGRSLPRPPGEVGTGQVTQRITVAGLTGKLLPAAATPSHVDGVRVAYDQSTGTMLRPEGLSAGMTYTVTSLHSEPDVNLLPVADVPSGAAMARYVTLGPNVPDNLSRLAQKLGADNGAPYQRALAIEQFLAEHYKLDPQAPSGHAYPNLNFFLFGPANTGAGKGTSEQFAASFAVLARLLNLPSRVVVGFTARSGNHPITAGDALAWPEVYFTDLGWVPFHPLPEPNTETKPLEDEFKPQPENSQPPPSEEPIPTLEPTAEGPSAAPSAGGPAAGGVNVALVAGAGGGGLIVLLLAAFIVFVLVARGALRRRRLDEGSPDSRIEGAWLEVGDALRLAGRRAPEHLSAAEVAAHAAQAAAPVRGKHDVRLAAPTLDELAEAVNQTVFGPGTAGDEQAEAARTRAVAYIDELKARRSWWRQLLWTLHPGPLRWRRGGPGKAGQGAPRP</sequence>
<feature type="transmembrane region" description="Helical" evidence="2">
    <location>
        <begin position="583"/>
        <end position="608"/>
    </location>
</feature>
<dbReference type="SMART" id="SM00460">
    <property type="entry name" value="TGc"/>
    <property type="match status" value="1"/>
</dbReference>
<reference evidence="4" key="1">
    <citation type="submission" date="2021-01" db="EMBL/GenBank/DDBJ databases">
        <title>Whole genome shotgun sequence of Catellatospora methionotrophica NBRC 14553.</title>
        <authorList>
            <person name="Komaki H."/>
            <person name="Tamura T."/>
        </authorList>
    </citation>
    <scope>NUCLEOTIDE SEQUENCE</scope>
    <source>
        <strain evidence="4">NBRC 14553</strain>
    </source>
</reference>
<keyword evidence="5" id="KW-1185">Reference proteome</keyword>